<reference evidence="3 4" key="1">
    <citation type="submission" date="2014-03" db="EMBL/GenBank/DDBJ databases">
        <title>The draft genome sequence of Thalassospira alkalitolerans JCM 18968.</title>
        <authorList>
            <person name="Lai Q."/>
            <person name="Shao Z."/>
        </authorList>
    </citation>
    <scope>NUCLEOTIDE SEQUENCE [LARGE SCALE GENOMIC DNA]</scope>
    <source>
        <strain evidence="3 4">JCM 18968</strain>
    </source>
</reference>
<dbReference type="AlphaFoldDB" id="A0A1Y2LC47"/>
<dbReference type="InterPro" id="IPR020019">
    <property type="entry name" value="AcTrfase_PglD-like"/>
</dbReference>
<dbReference type="SUPFAM" id="SSF51161">
    <property type="entry name" value="Trimeric LpxA-like enzymes"/>
    <property type="match status" value="1"/>
</dbReference>
<proteinExistence type="inferred from homology"/>
<keyword evidence="3" id="KW-0012">Acyltransferase</keyword>
<sequence>MRAKLIIFGLSNIAECAYEYFTHDSDYDVVAFTVDKDFVPEKAEIFGKPIVPFETIEDFYASEEHSIFVAIGSQQLNRLRTGKVAEASRKGYKLASYVSSRAVVWSNVQLGEHVFIQEDNTIQPFAKIGNNVTLWAGNHIGHASVIDDNCFVTSHVVISGHCKIGMNSFIGVNASIADCVEVGCDNLIGMGAIISKNTPENALYSTPKTEISKILARKFCKVEDV</sequence>
<dbReference type="OrthoDB" id="1115300at2"/>
<comment type="similarity">
    <text evidence="1">Belongs to the transferase hexapeptide repeat family.</text>
</comment>
<dbReference type="PANTHER" id="PTHR43300:SF4">
    <property type="entry name" value="ACYL-[ACYL-CARRIER-PROTEIN]--UDP-N-ACETYLGLUCOSAMINE O-ACYLTRANSFERASE"/>
    <property type="match status" value="1"/>
</dbReference>
<evidence type="ECO:0000313" key="4">
    <source>
        <dbReference type="Proteomes" id="UP000193396"/>
    </source>
</evidence>
<dbReference type="PANTHER" id="PTHR43300">
    <property type="entry name" value="ACETYLTRANSFERASE"/>
    <property type="match status" value="1"/>
</dbReference>
<evidence type="ECO:0000313" key="3">
    <source>
        <dbReference type="EMBL" id="OSQ48367.1"/>
    </source>
</evidence>
<dbReference type="InterPro" id="IPR050179">
    <property type="entry name" value="Trans_hexapeptide_repeat"/>
</dbReference>
<protein>
    <submittedName>
        <fullName evidence="3">Sugar O-acyltransferase</fullName>
    </submittedName>
</protein>
<dbReference type="InterPro" id="IPR001451">
    <property type="entry name" value="Hexapep"/>
</dbReference>
<organism evidence="3 4">
    <name type="scientific">Thalassospira alkalitolerans</name>
    <dbReference type="NCBI Taxonomy" id="1293890"/>
    <lineage>
        <taxon>Bacteria</taxon>
        <taxon>Pseudomonadati</taxon>
        <taxon>Pseudomonadota</taxon>
        <taxon>Alphaproteobacteria</taxon>
        <taxon>Rhodospirillales</taxon>
        <taxon>Thalassospiraceae</taxon>
        <taxon>Thalassospira</taxon>
    </lineage>
</organism>
<keyword evidence="4" id="KW-1185">Reference proteome</keyword>
<evidence type="ECO:0000256" key="1">
    <source>
        <dbReference type="ARBA" id="ARBA00007274"/>
    </source>
</evidence>
<accession>A0A1Y2LC47</accession>
<dbReference type="RefSeq" id="WP_085617958.1">
    <property type="nucleotide sequence ID" value="NZ_JFKB01000005.1"/>
</dbReference>
<evidence type="ECO:0000256" key="2">
    <source>
        <dbReference type="PIRSR" id="PIRSR620019-2"/>
    </source>
</evidence>
<gene>
    <name evidence="3" type="ORF">TALK_08840</name>
</gene>
<name>A0A1Y2LC47_9PROT</name>
<keyword evidence="3" id="KW-0808">Transferase</keyword>
<comment type="caution">
    <text evidence="3">The sequence shown here is derived from an EMBL/GenBank/DDBJ whole genome shotgun (WGS) entry which is preliminary data.</text>
</comment>
<dbReference type="Pfam" id="PF00132">
    <property type="entry name" value="Hexapep"/>
    <property type="match status" value="1"/>
</dbReference>
<dbReference type="GO" id="GO:0016746">
    <property type="term" value="F:acyltransferase activity"/>
    <property type="evidence" value="ECO:0007669"/>
    <property type="project" value="UniProtKB-KW"/>
</dbReference>
<dbReference type="Proteomes" id="UP000193396">
    <property type="component" value="Unassembled WGS sequence"/>
</dbReference>
<dbReference type="Gene3D" id="2.160.10.10">
    <property type="entry name" value="Hexapeptide repeat proteins"/>
    <property type="match status" value="1"/>
</dbReference>
<dbReference type="InterPro" id="IPR011004">
    <property type="entry name" value="Trimer_LpxA-like_sf"/>
</dbReference>
<dbReference type="CDD" id="cd03360">
    <property type="entry name" value="LbH_AT_putative"/>
    <property type="match status" value="1"/>
</dbReference>
<dbReference type="EMBL" id="JFKB01000005">
    <property type="protein sequence ID" value="OSQ48367.1"/>
    <property type="molecule type" value="Genomic_DNA"/>
</dbReference>
<dbReference type="STRING" id="1293890.TALK_08840"/>
<feature type="binding site" evidence="2">
    <location>
        <position position="72"/>
    </location>
    <ligand>
        <name>substrate</name>
    </ligand>
</feature>